<dbReference type="SUPFAM" id="SSF110581">
    <property type="entry name" value="Indigoidine synthase A-like"/>
    <property type="match status" value="1"/>
</dbReference>
<organism evidence="7 8">
    <name type="scientific">Aquicella siphonis</name>
    <dbReference type="NCBI Taxonomy" id="254247"/>
    <lineage>
        <taxon>Bacteria</taxon>
        <taxon>Pseudomonadati</taxon>
        <taxon>Pseudomonadota</taxon>
        <taxon>Gammaproteobacteria</taxon>
        <taxon>Legionellales</taxon>
        <taxon>Coxiellaceae</taxon>
        <taxon>Aquicella</taxon>
    </lineage>
</organism>
<evidence type="ECO:0000256" key="3">
    <source>
        <dbReference type="ARBA" id="ARBA00023211"/>
    </source>
</evidence>
<dbReference type="Pfam" id="PF04227">
    <property type="entry name" value="Indigoidine_A"/>
    <property type="match status" value="1"/>
</dbReference>
<dbReference type="EC" id="4.2.1.70" evidence="6"/>
<dbReference type="Proteomes" id="UP000324194">
    <property type="component" value="Chromosome 1"/>
</dbReference>
<dbReference type="GO" id="GO:0016798">
    <property type="term" value="F:hydrolase activity, acting on glycosyl bonds"/>
    <property type="evidence" value="ECO:0007669"/>
    <property type="project" value="UniProtKB-KW"/>
</dbReference>
<comment type="cofactor">
    <cofactor evidence="6">
        <name>Mn(2+)</name>
        <dbReference type="ChEBI" id="CHEBI:29035"/>
    </cofactor>
    <text evidence="6">Binds 1 Mn(2+) ion per subunit.</text>
</comment>
<dbReference type="EMBL" id="LR699119">
    <property type="protein sequence ID" value="VVC76921.1"/>
    <property type="molecule type" value="Genomic_DNA"/>
</dbReference>
<dbReference type="AlphaFoldDB" id="A0A5E4PKI6"/>
<keyword evidence="2 6" id="KW-0378">Hydrolase</keyword>
<dbReference type="GO" id="GO:0046872">
    <property type="term" value="F:metal ion binding"/>
    <property type="evidence" value="ECO:0007669"/>
    <property type="project" value="UniProtKB-KW"/>
</dbReference>
<feature type="binding site" evidence="6">
    <location>
        <position position="106"/>
    </location>
    <ligand>
        <name>substrate</name>
    </ligand>
</feature>
<keyword evidence="5 6" id="KW-0326">Glycosidase</keyword>
<dbReference type="GO" id="GO:0005737">
    <property type="term" value="C:cytoplasm"/>
    <property type="evidence" value="ECO:0007669"/>
    <property type="project" value="TreeGrafter"/>
</dbReference>
<dbReference type="PANTHER" id="PTHR42909">
    <property type="entry name" value="ZGC:136858"/>
    <property type="match status" value="1"/>
</dbReference>
<dbReference type="Gene3D" id="3.40.1790.10">
    <property type="entry name" value="Indigoidine synthase domain"/>
    <property type="match status" value="1"/>
</dbReference>
<evidence type="ECO:0000256" key="6">
    <source>
        <dbReference type="HAMAP-Rule" id="MF_01876"/>
    </source>
</evidence>
<dbReference type="HAMAP" id="MF_01876">
    <property type="entry name" value="PsiMP_glycosidase"/>
    <property type="match status" value="1"/>
</dbReference>
<gene>
    <name evidence="6 7" type="primary">psuG</name>
    <name evidence="7" type="ORF">AQUSIP_22480</name>
</gene>
<dbReference type="OrthoDB" id="9805870at2"/>
<keyword evidence="3 6" id="KW-0464">Manganese</keyword>
<dbReference type="GO" id="GO:0004730">
    <property type="term" value="F:pseudouridylate synthase activity"/>
    <property type="evidence" value="ECO:0007669"/>
    <property type="project" value="UniProtKB-UniRule"/>
</dbReference>
<dbReference type="PANTHER" id="PTHR42909:SF1">
    <property type="entry name" value="CARBOHYDRATE KINASE PFKB DOMAIN-CONTAINING PROTEIN"/>
    <property type="match status" value="1"/>
</dbReference>
<feature type="active site" description="Nucleophile" evidence="6">
    <location>
        <position position="157"/>
    </location>
</feature>
<dbReference type="InterPro" id="IPR007342">
    <property type="entry name" value="PsuG"/>
</dbReference>
<dbReference type="KEGG" id="asip:AQUSIP_22480"/>
<feature type="active site" description="Proton donor" evidence="6">
    <location>
        <position position="25"/>
    </location>
</feature>
<dbReference type="RefSeq" id="WP_148340200.1">
    <property type="nucleotide sequence ID" value="NZ_LR699119.1"/>
</dbReference>
<reference evidence="7 8" key="1">
    <citation type="submission" date="2019-08" db="EMBL/GenBank/DDBJ databases">
        <authorList>
            <person name="Guy L."/>
        </authorList>
    </citation>
    <scope>NUCLEOTIDE SEQUENCE [LARGE SCALE GENOMIC DNA]</scope>
    <source>
        <strain evidence="7 8">SGT-108</strain>
    </source>
</reference>
<protein>
    <recommendedName>
        <fullName evidence="6">Pseudouridine-5'-phosphate glycosidase</fullName>
        <shortName evidence="6">PsiMP glycosidase</shortName>
        <ecNumber evidence="6">4.2.1.70</ecNumber>
    </recommendedName>
</protein>
<evidence type="ECO:0000256" key="5">
    <source>
        <dbReference type="ARBA" id="ARBA00023295"/>
    </source>
</evidence>
<evidence type="ECO:0000313" key="7">
    <source>
        <dbReference type="EMBL" id="VVC76921.1"/>
    </source>
</evidence>
<comment type="catalytic activity">
    <reaction evidence="6">
        <text>D-ribose 5-phosphate + uracil = psi-UMP + H2O</text>
        <dbReference type="Rhea" id="RHEA:18337"/>
        <dbReference type="ChEBI" id="CHEBI:15377"/>
        <dbReference type="ChEBI" id="CHEBI:17568"/>
        <dbReference type="ChEBI" id="CHEBI:58380"/>
        <dbReference type="ChEBI" id="CHEBI:78346"/>
        <dbReference type="EC" id="4.2.1.70"/>
    </reaction>
</comment>
<dbReference type="InterPro" id="IPR022830">
    <property type="entry name" value="Indigdn_synthA-like"/>
</dbReference>
<comment type="function">
    <text evidence="6">Catalyzes the reversible cleavage of pseudouridine 5'-phosphate (PsiMP) to ribose 5-phosphate and uracil. Functions biologically in the cleavage direction, as part of a pseudouridine degradation pathway.</text>
</comment>
<accession>A0A5E4PKI6</accession>
<evidence type="ECO:0000256" key="4">
    <source>
        <dbReference type="ARBA" id="ARBA00023239"/>
    </source>
</evidence>
<sequence length="301" mass="32552">MQQFFEYSEEVKQAMMEKRPLLALESTLITHGLPFPKNLETALAVEKIARENSVTPATIAIMNGKIRIGLTHAELESLVEDKHVMKASTRDIPYLLSQKLNAGTTVASTLFCADFAGIKVFATGGIGGVHRGQDQDISADLITLAKTPMAVVCAGAKAILDVPKTLEFLETHGVPVIGYRTETFPAFYTAETDYKLFAHVDNVTSLANLLKIHWQLGMSSGVLIANPIPSPDEIPADIIEPAISSALKLAEKKNVHGKEITPFLLSEIAAVTQGKSLHANINLIINNVRLGAMLALKINAF</sequence>
<comment type="subunit">
    <text evidence="6">Homotrimer.</text>
</comment>
<evidence type="ECO:0000256" key="1">
    <source>
        <dbReference type="ARBA" id="ARBA00022723"/>
    </source>
</evidence>
<name>A0A5E4PKI6_9COXI</name>
<proteinExistence type="inferred from homology"/>
<feature type="binding site" evidence="6">
    <location>
        <begin position="138"/>
        <end position="140"/>
    </location>
    <ligand>
        <name>substrate</name>
    </ligand>
</feature>
<feature type="binding site" evidence="6">
    <location>
        <position position="86"/>
    </location>
    <ligand>
        <name>substrate</name>
    </ligand>
</feature>
<feature type="binding site" evidence="6">
    <location>
        <position position="136"/>
    </location>
    <ligand>
        <name>Mn(2+)</name>
        <dbReference type="ChEBI" id="CHEBI:29035"/>
    </ligand>
</feature>
<evidence type="ECO:0000313" key="8">
    <source>
        <dbReference type="Proteomes" id="UP000324194"/>
    </source>
</evidence>
<comment type="similarity">
    <text evidence="6">Belongs to the pseudouridine-5'-phosphate glycosidase family.</text>
</comment>
<keyword evidence="1 6" id="KW-0479">Metal-binding</keyword>
<keyword evidence="4 6" id="KW-0456">Lyase</keyword>
<dbReference type="GO" id="GO:0046113">
    <property type="term" value="P:nucleobase catabolic process"/>
    <property type="evidence" value="ECO:0007669"/>
    <property type="project" value="UniProtKB-UniRule"/>
</dbReference>
<keyword evidence="8" id="KW-1185">Reference proteome</keyword>
<evidence type="ECO:0000256" key="2">
    <source>
        <dbReference type="ARBA" id="ARBA00022801"/>
    </source>
</evidence>